<dbReference type="EMBL" id="KI913958">
    <property type="protein sequence ID" value="ETW04097.1"/>
    <property type="molecule type" value="Genomic_DNA"/>
</dbReference>
<evidence type="ECO:0000313" key="1">
    <source>
        <dbReference type="EMBL" id="ETW04097.1"/>
    </source>
</evidence>
<proteinExistence type="predicted"/>
<accession>A0A024UDX3</accession>
<dbReference type="OrthoDB" id="3633556at2759"/>
<reference evidence="1" key="1">
    <citation type="submission" date="2013-12" db="EMBL/GenBank/DDBJ databases">
        <title>The Genome Sequence of Aphanomyces invadans NJM9701.</title>
        <authorList>
            <consortium name="The Broad Institute Genomics Platform"/>
            <person name="Russ C."/>
            <person name="Tyler B."/>
            <person name="van West P."/>
            <person name="Dieguez-Uribeondo J."/>
            <person name="Young S.K."/>
            <person name="Zeng Q."/>
            <person name="Gargeya S."/>
            <person name="Fitzgerald M."/>
            <person name="Abouelleil A."/>
            <person name="Alvarado L."/>
            <person name="Chapman S.B."/>
            <person name="Gainer-Dewar J."/>
            <person name="Goldberg J."/>
            <person name="Griggs A."/>
            <person name="Gujja S."/>
            <person name="Hansen M."/>
            <person name="Howarth C."/>
            <person name="Imamovic A."/>
            <person name="Ireland A."/>
            <person name="Larimer J."/>
            <person name="McCowan C."/>
            <person name="Murphy C."/>
            <person name="Pearson M."/>
            <person name="Poon T.W."/>
            <person name="Priest M."/>
            <person name="Roberts A."/>
            <person name="Saif S."/>
            <person name="Shea T."/>
            <person name="Sykes S."/>
            <person name="Wortman J."/>
            <person name="Nusbaum C."/>
            <person name="Birren B."/>
        </authorList>
    </citation>
    <scope>NUCLEOTIDE SEQUENCE [LARGE SCALE GENOMIC DNA]</scope>
    <source>
        <strain evidence="1">NJM9701</strain>
    </source>
</reference>
<sequence length="118" mass="13209">MDLTQPRVGDREADCTCMEGCSLADDIPKSRVALYQVVVFIDRLPWGKRTSTMGMMQELAGDGLLPSLGESIHSLRQQILSIGPRMDAIDGPWTHGQGQQIPTRHVQRHCYFNDRVVT</sequence>
<dbReference type="RefSeq" id="XP_008867053.1">
    <property type="nucleotide sequence ID" value="XM_008868831.1"/>
</dbReference>
<gene>
    <name evidence="1" type="ORF">H310_04461</name>
</gene>
<dbReference type="GeneID" id="20081511"/>
<organism evidence="1">
    <name type="scientific">Aphanomyces invadans</name>
    <dbReference type="NCBI Taxonomy" id="157072"/>
    <lineage>
        <taxon>Eukaryota</taxon>
        <taxon>Sar</taxon>
        <taxon>Stramenopiles</taxon>
        <taxon>Oomycota</taxon>
        <taxon>Saprolegniomycetes</taxon>
        <taxon>Saprolegniales</taxon>
        <taxon>Verrucalvaceae</taxon>
        <taxon>Aphanomyces</taxon>
    </lineage>
</organism>
<name>A0A024UDX3_9STRA</name>
<protein>
    <submittedName>
        <fullName evidence="1">Uncharacterized protein</fullName>
    </submittedName>
</protein>
<dbReference type="AlphaFoldDB" id="A0A024UDX3"/>
<dbReference type="VEuPathDB" id="FungiDB:H310_04461"/>